<dbReference type="EMBL" id="CAUYUJ010003024">
    <property type="protein sequence ID" value="CAK0803508.1"/>
    <property type="molecule type" value="Genomic_DNA"/>
</dbReference>
<evidence type="ECO:0000313" key="2">
    <source>
        <dbReference type="Proteomes" id="UP001189429"/>
    </source>
</evidence>
<comment type="caution">
    <text evidence="1">The sequence shown here is derived from an EMBL/GenBank/DDBJ whole genome shotgun (WGS) entry which is preliminary data.</text>
</comment>
<reference evidence="1" key="1">
    <citation type="submission" date="2023-10" db="EMBL/GenBank/DDBJ databases">
        <authorList>
            <person name="Chen Y."/>
            <person name="Shah S."/>
            <person name="Dougan E. K."/>
            <person name="Thang M."/>
            <person name="Chan C."/>
        </authorList>
    </citation>
    <scope>NUCLEOTIDE SEQUENCE [LARGE SCALE GENOMIC DNA]</scope>
</reference>
<dbReference type="SUPFAM" id="SSF48452">
    <property type="entry name" value="TPR-like"/>
    <property type="match status" value="1"/>
</dbReference>
<keyword evidence="2" id="KW-1185">Reference proteome</keyword>
<dbReference type="InterPro" id="IPR011990">
    <property type="entry name" value="TPR-like_helical_dom_sf"/>
</dbReference>
<accession>A0ABN9QC79</accession>
<dbReference type="Proteomes" id="UP001189429">
    <property type="component" value="Unassembled WGS sequence"/>
</dbReference>
<gene>
    <name evidence="1" type="ORF">PCOR1329_LOCUS10647</name>
</gene>
<name>A0ABN9QC79_9DINO</name>
<evidence type="ECO:0000313" key="1">
    <source>
        <dbReference type="EMBL" id="CAK0803508.1"/>
    </source>
</evidence>
<proteinExistence type="predicted"/>
<protein>
    <submittedName>
        <fullName evidence="1">Uncharacterized protein</fullName>
    </submittedName>
</protein>
<sequence>MRSDVVHVLLYYMLEQARAIFEECTQLLEEQASAGMDGDTVRSLCVSKMDSALYAAQEALVEFRRAGNAEGRVSALEIVVQCNLGLSDSFAALMAASDELAMLKKTGDRMATSRVMDVLQNVHSARGDPHGALEVVEEWLALQKESEDLPGEAKALRVKASLKLDAGRNNEALALAGESLRICQEHGLREGEVAARRTLSRVCTKRGVVDKAPNRQEALEALQELAAAVEATDQQGWNAALKVLNETCAYSQKDVDEIMARALEKDPEGAQNFLDKQGIATGRKEKAPTTSSDAKFHVTEVNRNDVYINYRMGGLQYGPRFRCLQGYRFESSKARGTFAVLQVSEDRGCRLGVRARLESWSPGRASPVDGMPQPLSGGPASIVSLWLSGPHRTVAES</sequence>
<organism evidence="1 2">
    <name type="scientific">Prorocentrum cordatum</name>
    <dbReference type="NCBI Taxonomy" id="2364126"/>
    <lineage>
        <taxon>Eukaryota</taxon>
        <taxon>Sar</taxon>
        <taxon>Alveolata</taxon>
        <taxon>Dinophyceae</taxon>
        <taxon>Prorocentrales</taxon>
        <taxon>Prorocentraceae</taxon>
        <taxon>Prorocentrum</taxon>
    </lineage>
</organism>
<dbReference type="Gene3D" id="1.25.40.10">
    <property type="entry name" value="Tetratricopeptide repeat domain"/>
    <property type="match status" value="1"/>
</dbReference>